<protein>
    <submittedName>
        <fullName evidence="1">Uncharacterized protein</fullName>
    </submittedName>
</protein>
<keyword evidence="2" id="KW-1185">Reference proteome</keyword>
<sequence length="124" mass="13204">MRVGISSICQAPAPQSLTLKPGVIGSWAGRAGLMPRKRGATHQPIERSGPWKLCSKRYGLIAFGLGAHLFLDRAGTTGSRLSPAKEDSSAHESVISATADAILRTPGELENSAQTFSSRQQRSF</sequence>
<organism evidence="1 2">
    <name type="scientific">Aspergillus fijiensis CBS 313.89</name>
    <dbReference type="NCBI Taxonomy" id="1448319"/>
    <lineage>
        <taxon>Eukaryota</taxon>
        <taxon>Fungi</taxon>
        <taxon>Dikarya</taxon>
        <taxon>Ascomycota</taxon>
        <taxon>Pezizomycotina</taxon>
        <taxon>Eurotiomycetes</taxon>
        <taxon>Eurotiomycetidae</taxon>
        <taxon>Eurotiales</taxon>
        <taxon>Aspergillaceae</taxon>
        <taxon>Aspergillus</taxon>
    </lineage>
</organism>
<name>A0A8G1RL50_9EURO</name>
<reference evidence="1 2" key="1">
    <citation type="submission" date="2018-02" db="EMBL/GenBank/DDBJ databases">
        <title>The genomes of Aspergillus section Nigri reveals drivers in fungal speciation.</title>
        <authorList>
            <consortium name="DOE Joint Genome Institute"/>
            <person name="Vesth T.C."/>
            <person name="Nybo J."/>
            <person name="Theobald S."/>
            <person name="Brandl J."/>
            <person name="Frisvad J.C."/>
            <person name="Nielsen K.F."/>
            <person name="Lyhne E.K."/>
            <person name="Kogle M.E."/>
            <person name="Kuo A."/>
            <person name="Riley R."/>
            <person name="Clum A."/>
            <person name="Nolan M."/>
            <person name="Lipzen A."/>
            <person name="Salamov A."/>
            <person name="Henrissat B."/>
            <person name="Wiebenga A."/>
            <person name="De vries R.P."/>
            <person name="Grigoriev I.V."/>
            <person name="Mortensen U.H."/>
            <person name="Andersen M.R."/>
            <person name="Baker S.E."/>
        </authorList>
    </citation>
    <scope>NUCLEOTIDE SEQUENCE [LARGE SCALE GENOMIC DNA]</scope>
    <source>
        <strain evidence="1 2">CBS 313.89</strain>
    </source>
</reference>
<evidence type="ECO:0000313" key="1">
    <source>
        <dbReference type="EMBL" id="RAK73780.1"/>
    </source>
</evidence>
<dbReference type="EMBL" id="KZ824675">
    <property type="protein sequence ID" value="RAK73780.1"/>
    <property type="molecule type" value="Genomic_DNA"/>
</dbReference>
<accession>A0A8G1RL50</accession>
<dbReference type="GeneID" id="63857130"/>
<evidence type="ECO:0000313" key="2">
    <source>
        <dbReference type="Proteomes" id="UP000249789"/>
    </source>
</evidence>
<gene>
    <name evidence="1" type="ORF">BO72DRAFT_224254</name>
</gene>
<proteinExistence type="predicted"/>
<dbReference type="AlphaFoldDB" id="A0A8G1RL50"/>
<dbReference type="Proteomes" id="UP000249789">
    <property type="component" value="Unassembled WGS sequence"/>
</dbReference>
<dbReference type="RefSeq" id="XP_040797790.1">
    <property type="nucleotide sequence ID" value="XM_040939797.1"/>
</dbReference>
<dbReference type="VEuPathDB" id="FungiDB:BO72DRAFT_224254"/>